<keyword evidence="9" id="KW-0812">Transmembrane</keyword>
<comment type="caution">
    <text evidence="11">The sequence shown here is derived from an EMBL/GenBank/DDBJ whole genome shotgun (WGS) entry which is preliminary data.</text>
</comment>
<dbReference type="EMBL" id="QVLS01000005">
    <property type="protein sequence ID" value="RFP79323.1"/>
    <property type="molecule type" value="Genomic_DNA"/>
</dbReference>
<name>A0A372EK84_9BURK</name>
<evidence type="ECO:0000256" key="9">
    <source>
        <dbReference type="SAM" id="Phobius"/>
    </source>
</evidence>
<keyword evidence="8" id="KW-0902">Two-component regulatory system</keyword>
<dbReference type="AlphaFoldDB" id="A0A372EK84"/>
<dbReference type="GO" id="GO:0046983">
    <property type="term" value="F:protein dimerization activity"/>
    <property type="evidence" value="ECO:0007669"/>
    <property type="project" value="InterPro"/>
</dbReference>
<evidence type="ECO:0000256" key="3">
    <source>
        <dbReference type="ARBA" id="ARBA00022553"/>
    </source>
</evidence>
<dbReference type="EC" id="2.7.13.3" evidence="2"/>
<dbReference type="SMART" id="SM00091">
    <property type="entry name" value="PAS"/>
    <property type="match status" value="1"/>
</dbReference>
<comment type="catalytic activity">
    <reaction evidence="1">
        <text>ATP + protein L-histidine = ADP + protein N-phospho-L-histidine.</text>
        <dbReference type="EC" id="2.7.13.3"/>
    </reaction>
</comment>
<feature type="transmembrane region" description="Helical" evidence="9">
    <location>
        <begin position="26"/>
        <end position="50"/>
    </location>
</feature>
<keyword evidence="4" id="KW-0808">Transferase</keyword>
<dbReference type="CDD" id="cd18773">
    <property type="entry name" value="PDC1_HK_sensor"/>
    <property type="match status" value="1"/>
</dbReference>
<dbReference type="PANTHER" id="PTHR24421">
    <property type="entry name" value="NITRATE/NITRITE SENSOR PROTEIN NARX-RELATED"/>
    <property type="match status" value="1"/>
</dbReference>
<evidence type="ECO:0000256" key="5">
    <source>
        <dbReference type="ARBA" id="ARBA00022741"/>
    </source>
</evidence>
<evidence type="ECO:0000259" key="10">
    <source>
        <dbReference type="PROSITE" id="PS50112"/>
    </source>
</evidence>
<dbReference type="PROSITE" id="PS50112">
    <property type="entry name" value="PAS"/>
    <property type="match status" value="1"/>
</dbReference>
<dbReference type="CDD" id="cd16917">
    <property type="entry name" value="HATPase_UhpB-NarQ-NarX-like"/>
    <property type="match status" value="1"/>
</dbReference>
<dbReference type="CDD" id="cd18774">
    <property type="entry name" value="PDC2_HK_sensor"/>
    <property type="match status" value="1"/>
</dbReference>
<sequence>MMQALSAPSAEAAAGPPPGPPRLRWLLLWMLLALQLPALLLFGVAAWLAIDREQVETGQHLMTRTVALSHRVNAHVVHVQGALQRLAQQLPAEGQDLRDFQRAATALASDLEVDAIVLVRANGQALLSSPPLAGAEPPRTAPPAFAEVARMARTGVVDVTSWPGRDTPVVGIGVPVIRANGEVLALQAVIELSRLYPLIEAPLLPARWQAAIVDNSGRYLVRGPAEPAPAGERIGLALQDRLAREGYGSFRIDDADGAPRAVSYWTSPATHWTAVVSMPAETFNAPTRQSLLLLGVPMGLVIAAGLAGAWLVRRRLTAALNGMRTATEAAETGRLRGEQRLEGMLQAAPIATLLIDETNRVRAFNPAARALFGHTPEQILGRGLEPLFTPLSWRDCQGEIAKVLSGTVRGPDGVVSGHCVRLGGDVFAAEFSVALIPRADGERLLSVTVRDVTEREQFQASLLAAHQEVQEVSQRFERMLLREMDARQDQIGRELHDAVGSAVAGVSLLLEAAAARRNDPALVGALLEKSREQVQLVAERLRQLSRGIVPAGSEAGALQQALEQYLLDAAALMGIECTLRARGDFSDVRAESAGHVYRVVQEAVTNAVRHGQARRITVHLARAGALCGLTVRDDGKGCDLSLVHPSHPGMGLKSMQARARALQGRLALRNRRSGGCEVVLRWSEPPDEL</sequence>
<dbReference type="SUPFAM" id="SSF55874">
    <property type="entry name" value="ATPase domain of HSP90 chaperone/DNA topoisomerase II/histidine kinase"/>
    <property type="match status" value="1"/>
</dbReference>
<dbReference type="InterPro" id="IPR000014">
    <property type="entry name" value="PAS"/>
</dbReference>
<accession>A0A372EK84</accession>
<proteinExistence type="predicted"/>
<dbReference type="Gene3D" id="3.30.450.20">
    <property type="entry name" value="PAS domain"/>
    <property type="match status" value="2"/>
</dbReference>
<keyword evidence="12" id="KW-1185">Reference proteome</keyword>
<evidence type="ECO:0000313" key="11">
    <source>
        <dbReference type="EMBL" id="RFP79323.1"/>
    </source>
</evidence>
<reference evidence="11 12" key="1">
    <citation type="submission" date="2018-08" db="EMBL/GenBank/DDBJ databases">
        <title>Hydrogenophaga sp. LA-38 isolated from sludge.</title>
        <authorList>
            <person name="Im W.-T."/>
        </authorList>
    </citation>
    <scope>NUCLEOTIDE SEQUENCE [LARGE SCALE GENOMIC DNA]</scope>
    <source>
        <strain evidence="11 12">LA-38</strain>
    </source>
</reference>
<evidence type="ECO:0000256" key="8">
    <source>
        <dbReference type="ARBA" id="ARBA00023012"/>
    </source>
</evidence>
<evidence type="ECO:0000256" key="1">
    <source>
        <dbReference type="ARBA" id="ARBA00000085"/>
    </source>
</evidence>
<dbReference type="Pfam" id="PF07730">
    <property type="entry name" value="HisKA_3"/>
    <property type="match status" value="1"/>
</dbReference>
<dbReference type="InterPro" id="IPR011712">
    <property type="entry name" value="Sig_transdc_His_kin_sub3_dim/P"/>
</dbReference>
<keyword evidence="3" id="KW-0597">Phosphoprotein</keyword>
<protein>
    <recommendedName>
        <fullName evidence="2">histidine kinase</fullName>
        <ecNumber evidence="2">2.7.13.3</ecNumber>
    </recommendedName>
</protein>
<dbReference type="NCBIfam" id="TIGR00229">
    <property type="entry name" value="sensory_box"/>
    <property type="match status" value="1"/>
</dbReference>
<evidence type="ECO:0000256" key="4">
    <source>
        <dbReference type="ARBA" id="ARBA00022679"/>
    </source>
</evidence>
<dbReference type="InterPro" id="IPR050482">
    <property type="entry name" value="Sensor_HK_TwoCompSys"/>
</dbReference>
<organism evidence="11 12">
    <name type="scientific">Hydrogenophaga borbori</name>
    <dbReference type="NCBI Taxonomy" id="2294117"/>
    <lineage>
        <taxon>Bacteria</taxon>
        <taxon>Pseudomonadati</taxon>
        <taxon>Pseudomonadota</taxon>
        <taxon>Betaproteobacteria</taxon>
        <taxon>Burkholderiales</taxon>
        <taxon>Comamonadaceae</taxon>
        <taxon>Hydrogenophaga</taxon>
    </lineage>
</organism>
<dbReference type="GO" id="GO:0016020">
    <property type="term" value="C:membrane"/>
    <property type="evidence" value="ECO:0007669"/>
    <property type="project" value="InterPro"/>
</dbReference>
<dbReference type="GO" id="GO:0000155">
    <property type="term" value="F:phosphorelay sensor kinase activity"/>
    <property type="evidence" value="ECO:0007669"/>
    <property type="project" value="InterPro"/>
</dbReference>
<keyword evidence="9" id="KW-1133">Transmembrane helix</keyword>
<dbReference type="SUPFAM" id="SSF55785">
    <property type="entry name" value="PYP-like sensor domain (PAS domain)"/>
    <property type="match status" value="1"/>
</dbReference>
<dbReference type="RefSeq" id="WP_116958750.1">
    <property type="nucleotide sequence ID" value="NZ_QVLS01000005.1"/>
</dbReference>
<dbReference type="Proteomes" id="UP000261931">
    <property type="component" value="Unassembled WGS sequence"/>
</dbReference>
<dbReference type="Gene3D" id="3.30.565.10">
    <property type="entry name" value="Histidine kinase-like ATPase, C-terminal domain"/>
    <property type="match status" value="1"/>
</dbReference>
<feature type="domain" description="PAS" evidence="10">
    <location>
        <begin position="337"/>
        <end position="407"/>
    </location>
</feature>
<feature type="transmembrane region" description="Helical" evidence="9">
    <location>
        <begin position="291"/>
        <end position="312"/>
    </location>
</feature>
<dbReference type="InterPro" id="IPR036890">
    <property type="entry name" value="HATPase_C_sf"/>
</dbReference>
<dbReference type="SMART" id="SM00387">
    <property type="entry name" value="HATPase_c"/>
    <property type="match status" value="1"/>
</dbReference>
<dbReference type="Pfam" id="PF08448">
    <property type="entry name" value="PAS_4"/>
    <property type="match status" value="1"/>
</dbReference>
<keyword evidence="7" id="KW-0067">ATP-binding</keyword>
<evidence type="ECO:0000256" key="6">
    <source>
        <dbReference type="ARBA" id="ARBA00022777"/>
    </source>
</evidence>
<gene>
    <name evidence="11" type="ORF">DY262_10130</name>
</gene>
<dbReference type="InterPro" id="IPR003594">
    <property type="entry name" value="HATPase_dom"/>
</dbReference>
<keyword evidence="6" id="KW-0418">Kinase</keyword>
<dbReference type="CDD" id="cd00130">
    <property type="entry name" value="PAS"/>
    <property type="match status" value="1"/>
</dbReference>
<dbReference type="InterPro" id="IPR013656">
    <property type="entry name" value="PAS_4"/>
</dbReference>
<keyword evidence="9" id="KW-0472">Membrane</keyword>
<evidence type="ECO:0000313" key="12">
    <source>
        <dbReference type="Proteomes" id="UP000261931"/>
    </source>
</evidence>
<dbReference type="GO" id="GO:0005524">
    <property type="term" value="F:ATP binding"/>
    <property type="evidence" value="ECO:0007669"/>
    <property type="project" value="UniProtKB-KW"/>
</dbReference>
<keyword evidence="5" id="KW-0547">Nucleotide-binding</keyword>
<dbReference type="InterPro" id="IPR035965">
    <property type="entry name" value="PAS-like_dom_sf"/>
</dbReference>
<evidence type="ECO:0000256" key="7">
    <source>
        <dbReference type="ARBA" id="ARBA00022840"/>
    </source>
</evidence>
<evidence type="ECO:0000256" key="2">
    <source>
        <dbReference type="ARBA" id="ARBA00012438"/>
    </source>
</evidence>
<dbReference type="PANTHER" id="PTHR24421:SF10">
    <property type="entry name" value="NITRATE_NITRITE SENSOR PROTEIN NARQ"/>
    <property type="match status" value="1"/>
</dbReference>
<dbReference type="Pfam" id="PF02518">
    <property type="entry name" value="HATPase_c"/>
    <property type="match status" value="1"/>
</dbReference>